<dbReference type="GO" id="GO:0005886">
    <property type="term" value="C:plasma membrane"/>
    <property type="evidence" value="ECO:0007669"/>
    <property type="project" value="UniProtKB-SubCell"/>
</dbReference>
<dbReference type="GO" id="GO:0046872">
    <property type="term" value="F:metal ion binding"/>
    <property type="evidence" value="ECO:0007669"/>
    <property type="project" value="UniProtKB-KW"/>
</dbReference>
<keyword evidence="9 12" id="KW-0407">Ion channel</keyword>
<dbReference type="NCBIfam" id="NF010830">
    <property type="entry name" value="PRK14234.1"/>
    <property type="match status" value="1"/>
</dbReference>
<protein>
    <recommendedName>
        <fullName evidence="12">Fluoride-specific ion channel FluC</fullName>
    </recommendedName>
</protein>
<comment type="similarity">
    <text evidence="10 12">Belongs to the fluoride channel Fluc/FEX (TC 1.A.43) family.</text>
</comment>
<dbReference type="HAMAP" id="MF_00454">
    <property type="entry name" value="FluC"/>
    <property type="match status" value="1"/>
</dbReference>
<keyword evidence="3" id="KW-0997">Cell inner membrane</keyword>
<comment type="subcellular location">
    <subcellularLocation>
        <location evidence="1 12">Cell membrane</location>
        <topology evidence="1 12">Multi-pass membrane protein</topology>
    </subcellularLocation>
</comment>
<evidence type="ECO:0000256" key="11">
    <source>
        <dbReference type="ARBA" id="ARBA00035585"/>
    </source>
</evidence>
<keyword evidence="6 12" id="KW-0915">Sodium</keyword>
<feature type="transmembrane region" description="Helical" evidence="12">
    <location>
        <begin position="33"/>
        <end position="57"/>
    </location>
</feature>
<evidence type="ECO:0000256" key="4">
    <source>
        <dbReference type="ARBA" id="ARBA00022692"/>
    </source>
</evidence>
<dbReference type="EMBL" id="LR215729">
    <property type="protein sequence ID" value="VEV99000.1"/>
    <property type="molecule type" value="Genomic_DNA"/>
</dbReference>
<dbReference type="InterPro" id="IPR003691">
    <property type="entry name" value="FluC"/>
</dbReference>
<evidence type="ECO:0000256" key="5">
    <source>
        <dbReference type="ARBA" id="ARBA00022989"/>
    </source>
</evidence>
<evidence type="ECO:0000256" key="1">
    <source>
        <dbReference type="ARBA" id="ARBA00004651"/>
    </source>
</evidence>
<dbReference type="RefSeq" id="WP_069900280.1">
    <property type="nucleotide sequence ID" value="NZ_FPBC01000006.1"/>
</dbReference>
<evidence type="ECO:0000256" key="2">
    <source>
        <dbReference type="ARBA" id="ARBA00022475"/>
    </source>
</evidence>
<keyword evidence="5 12" id="KW-1133">Transmembrane helix</keyword>
<dbReference type="PANTHER" id="PTHR28259:SF1">
    <property type="entry name" value="FLUORIDE EXPORT PROTEIN 1-RELATED"/>
    <property type="match status" value="1"/>
</dbReference>
<evidence type="ECO:0000256" key="9">
    <source>
        <dbReference type="ARBA" id="ARBA00023303"/>
    </source>
</evidence>
<evidence type="ECO:0000256" key="8">
    <source>
        <dbReference type="ARBA" id="ARBA00023136"/>
    </source>
</evidence>
<gene>
    <name evidence="12 13" type="primary">crcB</name>
    <name evidence="12" type="synonym">fluC</name>
    <name evidence="13" type="ORF">PMYSY11_3956</name>
</gene>
<evidence type="ECO:0000256" key="7">
    <source>
        <dbReference type="ARBA" id="ARBA00023065"/>
    </source>
</evidence>
<evidence type="ECO:0000256" key="12">
    <source>
        <dbReference type="HAMAP-Rule" id="MF_00454"/>
    </source>
</evidence>
<sequence>MIKIMAAVAFGGAVGSVLRFLASYFVAANWPRHFFMATLSVNLIGCFLIGLFSGLFLTRTDIPLELRTGITVGLLGGLTTFSSFSLETLRLIEGGQTAMAMGYFIASLAGGLFAAWAGLGLARM</sequence>
<keyword evidence="7 12" id="KW-0406">Ion transport</keyword>
<feature type="binding site" evidence="12">
    <location>
        <position position="79"/>
    </location>
    <ligand>
        <name>Na(+)</name>
        <dbReference type="ChEBI" id="CHEBI:29101"/>
        <note>structural</note>
    </ligand>
</feature>
<keyword evidence="2 12" id="KW-1003">Cell membrane</keyword>
<dbReference type="NCBIfam" id="TIGR00494">
    <property type="entry name" value="crcB"/>
    <property type="match status" value="1"/>
</dbReference>
<dbReference type="GO" id="GO:0140114">
    <property type="term" value="P:cellular detoxification of fluoride"/>
    <property type="evidence" value="ECO:0007669"/>
    <property type="project" value="UniProtKB-UniRule"/>
</dbReference>
<keyword evidence="12" id="KW-0479">Metal-binding</keyword>
<dbReference type="AlphaFoldDB" id="A0A1I7BXR2"/>
<comment type="function">
    <text evidence="12">Fluoride-specific ion channel. Important for reducing fluoride concentration in the cell, thus reducing its toxicity.</text>
</comment>
<keyword evidence="8 12" id="KW-0472">Membrane</keyword>
<dbReference type="GO" id="GO:0062054">
    <property type="term" value="F:fluoride channel activity"/>
    <property type="evidence" value="ECO:0007669"/>
    <property type="project" value="UniProtKB-UniRule"/>
</dbReference>
<feature type="transmembrane region" description="Helical" evidence="12">
    <location>
        <begin position="98"/>
        <end position="122"/>
    </location>
</feature>
<reference evidence="13" key="1">
    <citation type="submission" date="2019-02" db="EMBL/GenBank/DDBJ databases">
        <authorList>
            <consortium name="Genoscope - CEA"/>
            <person name="William W."/>
        </authorList>
    </citation>
    <scope>NUCLEOTIDE SEQUENCE [LARGE SCALE GENOMIC DNA]</scope>
    <source>
        <strain evidence="13">YSy11</strain>
    </source>
</reference>
<comment type="activity regulation">
    <text evidence="12">Na(+) is not transported, but it plays an essential structural role and its presence is essential for fluoride channel function.</text>
</comment>
<accession>A0A1I7BXR2</accession>
<name>A0A1I7BXR2_9PSED</name>
<evidence type="ECO:0000256" key="10">
    <source>
        <dbReference type="ARBA" id="ARBA00035120"/>
    </source>
</evidence>
<evidence type="ECO:0000313" key="13">
    <source>
        <dbReference type="EMBL" id="VEV99000.1"/>
    </source>
</evidence>
<evidence type="ECO:0000256" key="3">
    <source>
        <dbReference type="ARBA" id="ARBA00022519"/>
    </source>
</evidence>
<comment type="catalytic activity">
    <reaction evidence="11">
        <text>fluoride(in) = fluoride(out)</text>
        <dbReference type="Rhea" id="RHEA:76159"/>
        <dbReference type="ChEBI" id="CHEBI:17051"/>
    </reaction>
    <physiologicalReaction direction="left-to-right" evidence="11">
        <dbReference type="Rhea" id="RHEA:76160"/>
    </physiologicalReaction>
</comment>
<dbReference type="STRING" id="437900.GCA_001940335_03969"/>
<organism evidence="13">
    <name type="scientific">Pseudomonas marincola</name>
    <dbReference type="NCBI Taxonomy" id="437900"/>
    <lineage>
        <taxon>Bacteria</taxon>
        <taxon>Pseudomonadati</taxon>
        <taxon>Pseudomonadota</taxon>
        <taxon>Gammaproteobacteria</taxon>
        <taxon>Pseudomonadales</taxon>
        <taxon>Pseudomonadaceae</taxon>
        <taxon>Pseudomonas</taxon>
    </lineage>
</organism>
<dbReference type="Pfam" id="PF02537">
    <property type="entry name" value="CRCB"/>
    <property type="match status" value="1"/>
</dbReference>
<feature type="transmembrane region" description="Helical" evidence="12">
    <location>
        <begin position="7"/>
        <end position="27"/>
    </location>
</feature>
<feature type="transmembrane region" description="Helical" evidence="12">
    <location>
        <begin position="69"/>
        <end position="86"/>
    </location>
</feature>
<keyword evidence="12" id="KW-0813">Transport</keyword>
<keyword evidence="4 12" id="KW-0812">Transmembrane</keyword>
<proteinExistence type="inferred from homology"/>
<feature type="binding site" evidence="12">
    <location>
        <position position="76"/>
    </location>
    <ligand>
        <name>Na(+)</name>
        <dbReference type="ChEBI" id="CHEBI:29101"/>
        <note>structural</note>
    </ligand>
</feature>
<dbReference type="PANTHER" id="PTHR28259">
    <property type="entry name" value="FLUORIDE EXPORT PROTEIN 1-RELATED"/>
    <property type="match status" value="1"/>
</dbReference>
<evidence type="ECO:0000256" key="6">
    <source>
        <dbReference type="ARBA" id="ARBA00023053"/>
    </source>
</evidence>